<proteinExistence type="predicted"/>
<organism evidence="2">
    <name type="scientific">uncultured Caudovirales phage</name>
    <dbReference type="NCBI Taxonomy" id="2100421"/>
    <lineage>
        <taxon>Viruses</taxon>
        <taxon>Duplodnaviria</taxon>
        <taxon>Heunggongvirae</taxon>
        <taxon>Uroviricota</taxon>
        <taxon>Caudoviricetes</taxon>
        <taxon>Peduoviridae</taxon>
        <taxon>Maltschvirus</taxon>
        <taxon>Maltschvirus maltsch</taxon>
    </lineage>
</organism>
<reference evidence="2" key="1">
    <citation type="submission" date="2020-04" db="EMBL/GenBank/DDBJ databases">
        <authorList>
            <person name="Chiriac C."/>
            <person name="Salcher M."/>
            <person name="Ghai R."/>
            <person name="Kavagutti S V."/>
        </authorList>
    </citation>
    <scope>NUCLEOTIDE SEQUENCE</scope>
</reference>
<evidence type="ECO:0000313" key="2">
    <source>
        <dbReference type="EMBL" id="CAB4147921.1"/>
    </source>
</evidence>
<gene>
    <name evidence="1" type="ORF">UFOVP325_57</name>
    <name evidence="2" type="ORF">UFOVP430_52</name>
</gene>
<protein>
    <submittedName>
        <fullName evidence="2">Uncharacterized protein</fullName>
    </submittedName>
</protein>
<name>A0A6J5MPE2_9CAUD</name>
<evidence type="ECO:0000313" key="1">
    <source>
        <dbReference type="EMBL" id="CAB4137643.1"/>
    </source>
</evidence>
<sequence length="48" mass="5748">MEFNGFTLLVLITGFFAGRGFQKLMAYGEHNEQQRRTNEIKRNRTRNR</sequence>
<dbReference type="EMBL" id="LR796481">
    <property type="protein sequence ID" value="CAB4147921.1"/>
    <property type="molecule type" value="Genomic_DNA"/>
</dbReference>
<accession>A0A6J5MPE2</accession>
<dbReference type="EMBL" id="LR796338">
    <property type="protein sequence ID" value="CAB4137643.1"/>
    <property type="molecule type" value="Genomic_DNA"/>
</dbReference>